<accession>A0ABR9HZE5</accession>
<dbReference type="Gene3D" id="3.30.420.10">
    <property type="entry name" value="Ribonuclease H-like superfamily/Ribonuclease H"/>
    <property type="match status" value="1"/>
</dbReference>
<dbReference type="InterPro" id="IPR036397">
    <property type="entry name" value="RNaseH_sf"/>
</dbReference>
<dbReference type="InterPro" id="IPR012337">
    <property type="entry name" value="RNaseH-like_sf"/>
</dbReference>
<organism evidence="2 3">
    <name type="scientific">Amycolatopsis lexingtonensis</name>
    <dbReference type="NCBI Taxonomy" id="218822"/>
    <lineage>
        <taxon>Bacteria</taxon>
        <taxon>Bacillati</taxon>
        <taxon>Actinomycetota</taxon>
        <taxon>Actinomycetes</taxon>
        <taxon>Pseudonocardiales</taxon>
        <taxon>Pseudonocardiaceae</taxon>
        <taxon>Amycolatopsis</taxon>
    </lineage>
</organism>
<evidence type="ECO:0000259" key="1">
    <source>
        <dbReference type="Pfam" id="PF00929"/>
    </source>
</evidence>
<dbReference type="Proteomes" id="UP000631670">
    <property type="component" value="Unassembled WGS sequence"/>
</dbReference>
<reference evidence="2 3" key="1">
    <citation type="submission" date="2020-10" db="EMBL/GenBank/DDBJ databases">
        <title>Sequencing the genomes of 1000 actinobacteria strains.</title>
        <authorList>
            <person name="Klenk H.-P."/>
        </authorList>
    </citation>
    <scope>NUCLEOTIDE SEQUENCE [LARGE SCALE GENOMIC DNA]</scope>
    <source>
        <strain evidence="2 3">DSM 44653</strain>
    </source>
</reference>
<evidence type="ECO:0000313" key="2">
    <source>
        <dbReference type="EMBL" id="MBE1496309.1"/>
    </source>
</evidence>
<keyword evidence="3" id="KW-1185">Reference proteome</keyword>
<dbReference type="InterPro" id="IPR013520">
    <property type="entry name" value="Ribonucl_H"/>
</dbReference>
<dbReference type="SUPFAM" id="SSF53098">
    <property type="entry name" value="Ribonuclease H-like"/>
    <property type="match status" value="1"/>
</dbReference>
<evidence type="ECO:0000313" key="3">
    <source>
        <dbReference type="Proteomes" id="UP000631670"/>
    </source>
</evidence>
<proteinExistence type="predicted"/>
<dbReference type="EMBL" id="JADBEG010000001">
    <property type="protein sequence ID" value="MBE1496309.1"/>
    <property type="molecule type" value="Genomic_DNA"/>
</dbReference>
<name>A0ABR9HZE5_9PSEU</name>
<gene>
    <name evidence="2" type="ORF">H4696_003409</name>
</gene>
<sequence length="82" mass="9305">MRLARTCLPELASHSLDHLARHLQLQIPRDRHRALADVRLTLAVLQRLINRGHWSTLMDLERIALMPAKKPGPSVADQPGLF</sequence>
<dbReference type="Pfam" id="PF00929">
    <property type="entry name" value="RNase_T"/>
    <property type="match status" value="1"/>
</dbReference>
<feature type="domain" description="Exonuclease" evidence="1">
    <location>
        <begin position="1"/>
        <end position="45"/>
    </location>
</feature>
<comment type="caution">
    <text evidence="2">The sequence shown here is derived from an EMBL/GenBank/DDBJ whole genome shotgun (WGS) entry which is preliminary data.</text>
</comment>
<protein>
    <submittedName>
        <fullName evidence="2">DNA polymerase III epsilon subunit-like protein</fullName>
    </submittedName>
</protein>